<dbReference type="AlphaFoldDB" id="A0A6M3M211"/>
<accession>A0A6M3M211</accession>
<gene>
    <name evidence="1" type="ORF">MM171A01331_0012</name>
    <name evidence="2" type="ORF">MM171B01520_0015</name>
</gene>
<sequence>MAHGHEDFHRRTEVFITADDIDLNELAVRLGSIVNFDRRGTVLFANGFEGSMAAFLTSHYISGSSSGINTGQAKDGSASCRLTTAASVLAWVRVARIQPVMSLTRMGFELSFTTWNGPVLHVWEINWYTGSQLIRARITYAKATDELKMLLSDGSERTIATLPLYGDFSNCFHVLKLVADFETREYVRLILNDTTYDLSAYGIHVSAPVTDPHIVSFYEIWGELAGVRYSDIDNYIITKNEPEEV</sequence>
<evidence type="ECO:0000313" key="2">
    <source>
        <dbReference type="EMBL" id="QJB02081.1"/>
    </source>
</evidence>
<protein>
    <submittedName>
        <fullName evidence="1">Uncharacterized protein</fullName>
    </submittedName>
</protein>
<dbReference type="EMBL" id="MT143628">
    <property type="protein sequence ID" value="QJA99091.1"/>
    <property type="molecule type" value="Genomic_DNA"/>
</dbReference>
<evidence type="ECO:0000313" key="1">
    <source>
        <dbReference type="EMBL" id="QJA99091.1"/>
    </source>
</evidence>
<proteinExistence type="predicted"/>
<dbReference type="EMBL" id="MT143756">
    <property type="protein sequence ID" value="QJB02081.1"/>
    <property type="molecule type" value="Genomic_DNA"/>
</dbReference>
<organism evidence="1">
    <name type="scientific">viral metagenome</name>
    <dbReference type="NCBI Taxonomy" id="1070528"/>
    <lineage>
        <taxon>unclassified sequences</taxon>
        <taxon>metagenomes</taxon>
        <taxon>organismal metagenomes</taxon>
    </lineage>
</organism>
<name>A0A6M3M211_9ZZZZ</name>
<reference evidence="1" key="1">
    <citation type="submission" date="2020-03" db="EMBL/GenBank/DDBJ databases">
        <title>The deep terrestrial virosphere.</title>
        <authorList>
            <person name="Holmfeldt K."/>
            <person name="Nilsson E."/>
            <person name="Simone D."/>
            <person name="Lopez-Fernandez M."/>
            <person name="Wu X."/>
            <person name="de Brujin I."/>
            <person name="Lundin D."/>
            <person name="Andersson A."/>
            <person name="Bertilsson S."/>
            <person name="Dopson M."/>
        </authorList>
    </citation>
    <scope>NUCLEOTIDE SEQUENCE</scope>
    <source>
        <strain evidence="1">MM171A01331</strain>
        <strain evidence="2">MM171B01520</strain>
    </source>
</reference>